<dbReference type="Gene3D" id="2.60.40.2360">
    <property type="entry name" value="Intracellular proteinase inhibitor BsuPI"/>
    <property type="match status" value="1"/>
</dbReference>
<sequence>MKDNEKFSDIVKEIRALPEPDYDKTFGKETQNKIYQNILQYERVWKKKQKRRVRAKRMTLGLASAVAILLFIMFNGPLNQENSALNDDQPDQIQKGEENQPSDSEKDETTANDSGTAASNKIIYRNAEYGFSFSLPKGWEGYTVVTETWEGTNNQSELVESGPRLAIRHPDWTAENPRQDIPIMVFTIDQWAALEKGEYHIGAAPIQPSKLGENNNYVFALPARYNFAFPDGYKEVEDILKGDPLQPNNVESDSVEITQQLQPTLTKMDGGNSFQYVLKNSSQQAVTLTFDTSQEFNYIVWKKDAEGTMVYDYSEDQSFDNTPHKKTIAPGEELSYTIDLGQDYERQTYILEVYMTSNEPEEDSSTKFHQNLEFTIN</sequence>
<feature type="compositionally biased region" description="Basic and acidic residues" evidence="1">
    <location>
        <begin position="94"/>
        <end position="109"/>
    </location>
</feature>
<accession>A0A9X3WFW5</accession>
<dbReference type="Pfam" id="PF12690">
    <property type="entry name" value="BsuPI"/>
    <property type="match status" value="1"/>
</dbReference>
<feature type="domain" description="Intracellular proteinase inhibitor BsuPI" evidence="3">
    <location>
        <begin position="264"/>
        <end position="358"/>
    </location>
</feature>
<evidence type="ECO:0000313" key="5">
    <source>
        <dbReference type="Proteomes" id="UP001145069"/>
    </source>
</evidence>
<dbReference type="EMBL" id="JAMQKC010000022">
    <property type="protein sequence ID" value="MDC3418258.1"/>
    <property type="molecule type" value="Genomic_DNA"/>
</dbReference>
<evidence type="ECO:0000256" key="1">
    <source>
        <dbReference type="SAM" id="MobiDB-lite"/>
    </source>
</evidence>
<reference evidence="4" key="1">
    <citation type="submission" date="2022-06" db="EMBL/GenBank/DDBJ databases">
        <title>Aquibacillus sp. a new bacterium isolated from soil saline samples.</title>
        <authorList>
            <person name="Galisteo C."/>
            <person name="De La Haba R."/>
            <person name="Sanchez-Porro C."/>
            <person name="Ventosa A."/>
        </authorList>
    </citation>
    <scope>NUCLEOTIDE SEQUENCE</scope>
    <source>
        <strain evidence="4">3ASR75-54</strain>
    </source>
</reference>
<keyword evidence="2" id="KW-1133">Transmembrane helix</keyword>
<comment type="caution">
    <text evidence="4">The sequence shown here is derived from an EMBL/GenBank/DDBJ whole genome shotgun (WGS) entry which is preliminary data.</text>
</comment>
<gene>
    <name evidence="4" type="ORF">NC799_15325</name>
</gene>
<organism evidence="4 5">
    <name type="scientific">Aquibacillus salsiterrae</name>
    <dbReference type="NCBI Taxonomy" id="2950439"/>
    <lineage>
        <taxon>Bacteria</taxon>
        <taxon>Bacillati</taxon>
        <taxon>Bacillota</taxon>
        <taxon>Bacilli</taxon>
        <taxon>Bacillales</taxon>
        <taxon>Bacillaceae</taxon>
        <taxon>Aquibacillus</taxon>
    </lineage>
</organism>
<dbReference type="AlphaFoldDB" id="A0A9X3WFW5"/>
<evidence type="ECO:0000313" key="4">
    <source>
        <dbReference type="EMBL" id="MDC3418258.1"/>
    </source>
</evidence>
<dbReference type="Proteomes" id="UP001145069">
    <property type="component" value="Unassembled WGS sequence"/>
</dbReference>
<proteinExistence type="predicted"/>
<keyword evidence="2" id="KW-0812">Transmembrane</keyword>
<evidence type="ECO:0000256" key="2">
    <source>
        <dbReference type="SAM" id="Phobius"/>
    </source>
</evidence>
<keyword evidence="5" id="KW-1185">Reference proteome</keyword>
<dbReference type="InterPro" id="IPR020481">
    <property type="entry name" value="Intracell_prot_inh_BsuPI"/>
</dbReference>
<name>A0A9X3WFW5_9BACI</name>
<dbReference type="InterPro" id="IPR038144">
    <property type="entry name" value="IPI"/>
</dbReference>
<keyword evidence="2" id="KW-0472">Membrane</keyword>
<feature type="region of interest" description="Disordered" evidence="1">
    <location>
        <begin position="82"/>
        <end position="115"/>
    </location>
</feature>
<evidence type="ECO:0000259" key="3">
    <source>
        <dbReference type="Pfam" id="PF12690"/>
    </source>
</evidence>
<dbReference type="RefSeq" id="WP_272447319.1">
    <property type="nucleotide sequence ID" value="NZ_JAMQKC010000022.1"/>
</dbReference>
<feature type="transmembrane region" description="Helical" evidence="2">
    <location>
        <begin position="58"/>
        <end position="78"/>
    </location>
</feature>
<protein>
    <recommendedName>
        <fullName evidence="3">Intracellular proteinase inhibitor BsuPI domain-containing protein</fullName>
    </recommendedName>
</protein>